<keyword evidence="4 5" id="KW-0472">Membrane</keyword>
<organism evidence="6 7">
    <name type="scientific">Acetobacter orleanensis</name>
    <dbReference type="NCBI Taxonomy" id="104099"/>
    <lineage>
        <taxon>Bacteria</taxon>
        <taxon>Pseudomonadati</taxon>
        <taxon>Pseudomonadota</taxon>
        <taxon>Alphaproteobacteria</taxon>
        <taxon>Acetobacterales</taxon>
        <taxon>Acetobacteraceae</taxon>
        <taxon>Acetobacter</taxon>
    </lineage>
</organism>
<dbReference type="GO" id="GO:0016020">
    <property type="term" value="C:membrane"/>
    <property type="evidence" value="ECO:0007669"/>
    <property type="project" value="UniProtKB-SubCell"/>
</dbReference>
<protein>
    <recommendedName>
        <fullName evidence="8">Disulfide bond formation protein B</fullName>
    </recommendedName>
</protein>
<comment type="subcellular location">
    <subcellularLocation>
        <location evidence="1">Membrane</location>
        <topology evidence="1">Multi-pass membrane protein</topology>
    </subcellularLocation>
</comment>
<keyword evidence="7" id="KW-1185">Reference proteome</keyword>
<accession>A0A4Y3TSJ0</accession>
<dbReference type="InterPro" id="IPR023380">
    <property type="entry name" value="DsbB-like_sf"/>
</dbReference>
<evidence type="ECO:0000313" key="6">
    <source>
        <dbReference type="EMBL" id="GEB84057.1"/>
    </source>
</evidence>
<dbReference type="SUPFAM" id="SSF158442">
    <property type="entry name" value="DsbB-like"/>
    <property type="match status" value="1"/>
</dbReference>
<feature type="transmembrane region" description="Helical" evidence="5">
    <location>
        <begin position="59"/>
        <end position="77"/>
    </location>
</feature>
<evidence type="ECO:0000256" key="5">
    <source>
        <dbReference type="SAM" id="Phobius"/>
    </source>
</evidence>
<evidence type="ECO:0000256" key="2">
    <source>
        <dbReference type="ARBA" id="ARBA00022692"/>
    </source>
</evidence>
<dbReference type="GO" id="GO:0006457">
    <property type="term" value="P:protein folding"/>
    <property type="evidence" value="ECO:0007669"/>
    <property type="project" value="InterPro"/>
</dbReference>
<dbReference type="AlphaFoldDB" id="A0A4Y3TSJ0"/>
<dbReference type="InterPro" id="IPR003752">
    <property type="entry name" value="DiS_bond_form_DsbB/BdbC"/>
</dbReference>
<feature type="transmembrane region" description="Helical" evidence="5">
    <location>
        <begin position="84"/>
        <end position="104"/>
    </location>
</feature>
<feature type="transmembrane region" description="Helical" evidence="5">
    <location>
        <begin position="26"/>
        <end position="47"/>
    </location>
</feature>
<dbReference type="OrthoDB" id="3711263at2"/>
<evidence type="ECO:0000256" key="1">
    <source>
        <dbReference type="ARBA" id="ARBA00004141"/>
    </source>
</evidence>
<reference evidence="6 7" key="1">
    <citation type="submission" date="2019-06" db="EMBL/GenBank/DDBJ databases">
        <title>Whole genome shotgun sequence of Acetobacter orleanensis NBRC 13752.</title>
        <authorList>
            <person name="Hosoyama A."/>
            <person name="Uohara A."/>
            <person name="Ohji S."/>
            <person name="Ichikawa N."/>
        </authorList>
    </citation>
    <scope>NUCLEOTIDE SEQUENCE [LARGE SCALE GENOMIC DNA]</scope>
    <source>
        <strain evidence="6 7">NBRC 13752</strain>
    </source>
</reference>
<proteinExistence type="predicted"/>
<comment type="caution">
    <text evidence="6">The sequence shown here is derived from an EMBL/GenBank/DDBJ whole genome shotgun (WGS) entry which is preliminary data.</text>
</comment>
<gene>
    <name evidence="6" type="ORF">AOR01nite_25340</name>
</gene>
<evidence type="ECO:0000313" key="7">
    <source>
        <dbReference type="Proteomes" id="UP000317617"/>
    </source>
</evidence>
<feature type="transmembrane region" description="Helical" evidence="5">
    <location>
        <begin position="159"/>
        <end position="179"/>
    </location>
</feature>
<feature type="transmembrane region" description="Helical" evidence="5">
    <location>
        <begin position="124"/>
        <end position="147"/>
    </location>
</feature>
<name>A0A4Y3TSJ0_9PROT</name>
<keyword evidence="2 5" id="KW-0812">Transmembrane</keyword>
<evidence type="ECO:0008006" key="8">
    <source>
        <dbReference type="Google" id="ProtNLM"/>
    </source>
</evidence>
<dbReference type="Pfam" id="PF02600">
    <property type="entry name" value="DsbB"/>
    <property type="match status" value="1"/>
</dbReference>
<dbReference type="EMBL" id="BJMU01000028">
    <property type="protein sequence ID" value="GEB84057.1"/>
    <property type="molecule type" value="Genomic_DNA"/>
</dbReference>
<dbReference type="GO" id="GO:0015035">
    <property type="term" value="F:protein-disulfide reductase activity"/>
    <property type="evidence" value="ECO:0007669"/>
    <property type="project" value="InterPro"/>
</dbReference>
<evidence type="ECO:0000256" key="3">
    <source>
        <dbReference type="ARBA" id="ARBA00022989"/>
    </source>
</evidence>
<keyword evidence="3 5" id="KW-1133">Transmembrane helix</keyword>
<sequence length="205" mass="22311">MGYMARITSWRAAWDARGMVSRWFRWLDIAALAGTCLCLLVAFVFQLTLGDLPCAFCNLQRLGFLIFGAGLFLNMRYGTSPWNYALSAAGALVGSLIGLLQMFVHALPGTPPTGTALLGLHMYFWTYLVLTGAVFYTICALVCFAACPGDRTPRRSTGTAIVSAVFILLVGANLVSTFLENGFHPFKAGGQKHYAMLYDGDVMKP</sequence>
<evidence type="ECO:0000256" key="4">
    <source>
        <dbReference type="ARBA" id="ARBA00023136"/>
    </source>
</evidence>
<dbReference type="Gene3D" id="1.20.1550.10">
    <property type="entry name" value="DsbB-like"/>
    <property type="match status" value="1"/>
</dbReference>
<dbReference type="Proteomes" id="UP000317617">
    <property type="component" value="Unassembled WGS sequence"/>
</dbReference>